<accession>A0ABD3PT20</accession>
<dbReference type="EMBL" id="JABMIG020000117">
    <property type="protein sequence ID" value="KAL3791127.1"/>
    <property type="molecule type" value="Genomic_DNA"/>
</dbReference>
<comment type="caution">
    <text evidence="1">The sequence shown here is derived from an EMBL/GenBank/DDBJ whole genome shotgun (WGS) entry which is preliminary data.</text>
</comment>
<organism evidence="1 2">
    <name type="scientific">Cyclotella cryptica</name>
    <dbReference type="NCBI Taxonomy" id="29204"/>
    <lineage>
        <taxon>Eukaryota</taxon>
        <taxon>Sar</taxon>
        <taxon>Stramenopiles</taxon>
        <taxon>Ochrophyta</taxon>
        <taxon>Bacillariophyta</taxon>
        <taxon>Coscinodiscophyceae</taxon>
        <taxon>Thalassiosirophycidae</taxon>
        <taxon>Stephanodiscales</taxon>
        <taxon>Stephanodiscaceae</taxon>
        <taxon>Cyclotella</taxon>
    </lineage>
</organism>
<gene>
    <name evidence="1" type="ORF">HJC23_000547</name>
</gene>
<sequence length="88" mass="10404">MTDDHDWIFSIAMDLHLTSRTLKMMLASKSPRSRNYWNFFIRSIMDGSPCAGGPQGVRRWRRQRHRTMLNDALGRDNFECLFKLIIQS</sequence>
<evidence type="ECO:0000313" key="1">
    <source>
        <dbReference type="EMBL" id="KAL3791127.1"/>
    </source>
</evidence>
<reference evidence="1 2" key="1">
    <citation type="journal article" date="2020" name="G3 (Bethesda)">
        <title>Improved Reference Genome for Cyclotella cryptica CCMP332, a Model for Cell Wall Morphogenesis, Salinity Adaptation, and Lipid Production in Diatoms (Bacillariophyta).</title>
        <authorList>
            <person name="Roberts W.R."/>
            <person name="Downey K.M."/>
            <person name="Ruck E.C."/>
            <person name="Traller J.C."/>
            <person name="Alverson A.J."/>
        </authorList>
    </citation>
    <scope>NUCLEOTIDE SEQUENCE [LARGE SCALE GENOMIC DNA]</scope>
    <source>
        <strain evidence="1 2">CCMP332</strain>
    </source>
</reference>
<proteinExistence type="predicted"/>
<name>A0ABD3PT20_9STRA</name>
<evidence type="ECO:0000313" key="2">
    <source>
        <dbReference type="Proteomes" id="UP001516023"/>
    </source>
</evidence>
<dbReference type="AlphaFoldDB" id="A0ABD3PT20"/>
<protein>
    <submittedName>
        <fullName evidence="1">Uncharacterized protein</fullName>
    </submittedName>
</protein>
<dbReference type="Proteomes" id="UP001516023">
    <property type="component" value="Unassembled WGS sequence"/>
</dbReference>
<keyword evidence="2" id="KW-1185">Reference proteome</keyword>